<feature type="non-terminal residue" evidence="1">
    <location>
        <position position="1"/>
    </location>
</feature>
<accession>A0A6J4KK02</accession>
<proteinExistence type="predicted"/>
<name>A0A6J4KK02_9CHLR</name>
<dbReference type="AlphaFoldDB" id="A0A6J4KK02"/>
<organism evidence="1">
    <name type="scientific">uncultured Chloroflexia bacterium</name>
    <dbReference type="NCBI Taxonomy" id="1672391"/>
    <lineage>
        <taxon>Bacteria</taxon>
        <taxon>Bacillati</taxon>
        <taxon>Chloroflexota</taxon>
        <taxon>Chloroflexia</taxon>
        <taxon>environmental samples</taxon>
    </lineage>
</organism>
<feature type="non-terminal residue" evidence="1">
    <location>
        <position position="275"/>
    </location>
</feature>
<gene>
    <name evidence="1" type="ORF">AVDCRST_MAG93-5054</name>
</gene>
<dbReference type="EMBL" id="CADCTR010001704">
    <property type="protein sequence ID" value="CAA9308320.1"/>
    <property type="molecule type" value="Genomic_DNA"/>
</dbReference>
<protein>
    <submittedName>
        <fullName evidence="1">Uncharacterized MFS-type transporter</fullName>
    </submittedName>
</protein>
<sequence length="275" mass="30424">AIARTDTVCNPLAAMGAQRLGPYGLHFRCLQWLHNRHAVSAAVRPRAWRDRSRTDSALVRADLRRVTIPRWTDGAGLGYSRRSIRSQSDVSALADRVRFHRLLDGPCDERRPTVRAPSAMGDLRWHGRDGHDDDLCFRPAGAGGRGYGATSIRNAPDKRLWSLARWRACGCHRRAQDLFRLGLPLPRRARGDDAAFQRYRPVTQAARGEGTSAPPQGVPASDVASTHWSAVSISVRGQEHERLPAPVHRTVGYAGTVRTVLGGSADQRWCHCVSH</sequence>
<reference evidence="1" key="1">
    <citation type="submission" date="2020-02" db="EMBL/GenBank/DDBJ databases">
        <authorList>
            <person name="Meier V. D."/>
        </authorList>
    </citation>
    <scope>NUCLEOTIDE SEQUENCE</scope>
    <source>
        <strain evidence="1">AVDCRST_MAG93</strain>
    </source>
</reference>
<evidence type="ECO:0000313" key="1">
    <source>
        <dbReference type="EMBL" id="CAA9308320.1"/>
    </source>
</evidence>